<reference evidence="7 8" key="1">
    <citation type="submission" date="2010-08" db="EMBL/GenBank/DDBJ databases">
        <title>Complete sequence of Gallionella capsiferriformans ES-2.</title>
        <authorList>
            <consortium name="US DOE Joint Genome Institute"/>
            <person name="Lucas S."/>
            <person name="Copeland A."/>
            <person name="Lapidus A."/>
            <person name="Cheng J.-F."/>
            <person name="Bruce D."/>
            <person name="Goodwin L."/>
            <person name="Pitluck S."/>
            <person name="Chertkov O."/>
            <person name="Davenport K.W."/>
            <person name="Detter J.C."/>
            <person name="Han C."/>
            <person name="Tapia R."/>
            <person name="Land M."/>
            <person name="Hauser L."/>
            <person name="Chang Y.-J."/>
            <person name="Jeffries C."/>
            <person name="Kyrpides N."/>
            <person name="Ivanova N."/>
            <person name="Mikhailova N."/>
            <person name="Shelobolina E.S."/>
            <person name="Picardal F."/>
            <person name="Roden E."/>
            <person name="Emerson D."/>
            <person name="Woyke T."/>
        </authorList>
    </citation>
    <scope>NUCLEOTIDE SEQUENCE [LARGE SCALE GENOMIC DNA]</scope>
    <source>
        <strain evidence="7 8">ES-2</strain>
    </source>
</reference>
<dbReference type="AlphaFoldDB" id="D9SH11"/>
<evidence type="ECO:0000259" key="6">
    <source>
        <dbReference type="PROSITE" id="PS51736"/>
    </source>
</evidence>
<dbReference type="Proteomes" id="UP000001235">
    <property type="component" value="Chromosome"/>
</dbReference>
<dbReference type="PROSITE" id="PS00397">
    <property type="entry name" value="RECOMBINASES_1"/>
    <property type="match status" value="1"/>
</dbReference>
<dbReference type="InterPro" id="IPR036162">
    <property type="entry name" value="Resolvase-like_N_sf"/>
</dbReference>
<keyword evidence="2" id="KW-0238">DNA-binding</keyword>
<dbReference type="Gene3D" id="3.40.50.1390">
    <property type="entry name" value="Resolvase, N-terminal catalytic domain"/>
    <property type="match status" value="1"/>
</dbReference>
<dbReference type="PANTHER" id="PTHR30461:SF2">
    <property type="entry name" value="SERINE RECOMBINASE PINE-RELATED"/>
    <property type="match status" value="1"/>
</dbReference>
<evidence type="ECO:0000256" key="2">
    <source>
        <dbReference type="ARBA" id="ARBA00023125"/>
    </source>
</evidence>
<evidence type="ECO:0000313" key="8">
    <source>
        <dbReference type="Proteomes" id="UP000001235"/>
    </source>
</evidence>
<dbReference type="SUPFAM" id="SSF53041">
    <property type="entry name" value="Resolvase-like"/>
    <property type="match status" value="1"/>
</dbReference>
<proteinExistence type="predicted"/>
<keyword evidence="8" id="KW-1185">Reference proteome</keyword>
<dbReference type="GO" id="GO:0015074">
    <property type="term" value="P:DNA integration"/>
    <property type="evidence" value="ECO:0007669"/>
    <property type="project" value="UniProtKB-KW"/>
</dbReference>
<accession>D9SH11</accession>
<dbReference type="InterPro" id="IPR050639">
    <property type="entry name" value="SSR_resolvase"/>
</dbReference>
<dbReference type="SMART" id="SM00857">
    <property type="entry name" value="Resolvase"/>
    <property type="match status" value="1"/>
</dbReference>
<evidence type="ECO:0000256" key="3">
    <source>
        <dbReference type="ARBA" id="ARBA00023172"/>
    </source>
</evidence>
<evidence type="ECO:0000256" key="4">
    <source>
        <dbReference type="PIRSR" id="PIRSR606118-50"/>
    </source>
</evidence>
<dbReference type="EMBL" id="CP002159">
    <property type="protein sequence ID" value="ADL55808.1"/>
    <property type="molecule type" value="Genomic_DNA"/>
</dbReference>
<feature type="domain" description="Resolvase/invertase-type recombinase catalytic" evidence="6">
    <location>
        <begin position="2"/>
        <end position="142"/>
    </location>
</feature>
<dbReference type="PROSITE" id="PS51736">
    <property type="entry name" value="RECOMBINASES_3"/>
    <property type="match status" value="1"/>
</dbReference>
<organism evidence="7 8">
    <name type="scientific">Gallionella capsiferriformans (strain ES-2)</name>
    <name type="common">Gallionella ferruginea capsiferriformans (strain ES-2)</name>
    <dbReference type="NCBI Taxonomy" id="395494"/>
    <lineage>
        <taxon>Bacteria</taxon>
        <taxon>Pseudomonadati</taxon>
        <taxon>Pseudomonadota</taxon>
        <taxon>Betaproteobacteria</taxon>
        <taxon>Nitrosomonadales</taxon>
        <taxon>Gallionellaceae</taxon>
        <taxon>Gallionella</taxon>
    </lineage>
</organism>
<dbReference type="PROSITE" id="PS00398">
    <property type="entry name" value="RECOMBINASES_2"/>
    <property type="match status" value="1"/>
</dbReference>
<dbReference type="GO" id="GO:0003677">
    <property type="term" value="F:DNA binding"/>
    <property type="evidence" value="ECO:0007669"/>
    <property type="project" value="UniProtKB-KW"/>
</dbReference>
<dbReference type="RefSeq" id="WP_013293746.1">
    <property type="nucleotide sequence ID" value="NC_014394.1"/>
</dbReference>
<dbReference type="GO" id="GO:0000150">
    <property type="term" value="F:DNA strand exchange activity"/>
    <property type="evidence" value="ECO:0007669"/>
    <property type="project" value="InterPro"/>
</dbReference>
<protein>
    <submittedName>
        <fullName evidence="7">Resolvase domain</fullName>
    </submittedName>
</protein>
<dbReference type="OrthoDB" id="8585334at2"/>
<feature type="active site" description="O-(5'-phospho-DNA)-serine intermediate" evidence="4 5">
    <location>
        <position position="10"/>
    </location>
</feature>
<dbReference type="Pfam" id="PF00239">
    <property type="entry name" value="Resolvase"/>
    <property type="match status" value="1"/>
</dbReference>
<keyword evidence="3" id="KW-0233">DNA recombination</keyword>
<name>D9SH11_GALCS</name>
<dbReference type="CDD" id="cd03768">
    <property type="entry name" value="SR_ResInv"/>
    <property type="match status" value="1"/>
</dbReference>
<gene>
    <name evidence="7" type="ordered locus">Galf_1797</name>
</gene>
<keyword evidence="1" id="KW-0229">DNA integration</keyword>
<evidence type="ECO:0000256" key="5">
    <source>
        <dbReference type="PROSITE-ProRule" id="PRU10137"/>
    </source>
</evidence>
<dbReference type="InterPro" id="IPR006118">
    <property type="entry name" value="Recombinase_CS"/>
</dbReference>
<sequence length="189" mass="20443">MAIFAYLRVSTQDQTTEQQLYAIEQAGHAVGERLVYTEHGVSGKIPAMQREQFKQLSTQITSGDSLVVAKLDRLGRDTMDVIATIEALIARGVSVVVLGLGVLDSSPTSRLTLTMLAAISQFERELIGERTKAALAIKKANGVQLGRPMKINNADLKASAQALLDGGTSWRKAATDLNISLSTLQRMMK</sequence>
<dbReference type="eggNOG" id="COG1961">
    <property type="taxonomic scope" value="Bacteria"/>
</dbReference>
<dbReference type="InterPro" id="IPR006119">
    <property type="entry name" value="Resolv_N"/>
</dbReference>
<dbReference type="PANTHER" id="PTHR30461">
    <property type="entry name" value="DNA-INVERTASE FROM LAMBDOID PROPHAGE"/>
    <property type="match status" value="1"/>
</dbReference>
<evidence type="ECO:0000256" key="1">
    <source>
        <dbReference type="ARBA" id="ARBA00022908"/>
    </source>
</evidence>
<dbReference type="HOGENOM" id="CLU_010686_8_2_4"/>
<evidence type="ECO:0000313" key="7">
    <source>
        <dbReference type="EMBL" id="ADL55808.1"/>
    </source>
</evidence>
<dbReference type="KEGG" id="gca:Galf_1797"/>